<evidence type="ECO:0000313" key="2">
    <source>
        <dbReference type="EMBL" id="KAF9964774.1"/>
    </source>
</evidence>
<protein>
    <submittedName>
        <fullName evidence="2">Uncharacterized protein</fullName>
    </submittedName>
</protein>
<feature type="chain" id="PRO_5040210670" evidence="1">
    <location>
        <begin position="21"/>
        <end position="139"/>
    </location>
</feature>
<keyword evidence="3" id="KW-1185">Reference proteome</keyword>
<comment type="caution">
    <text evidence="2">The sequence shown here is derived from an EMBL/GenBank/DDBJ whole genome shotgun (WGS) entry which is preliminary data.</text>
</comment>
<accession>A0A9P6J8P7</accession>
<evidence type="ECO:0000256" key="1">
    <source>
        <dbReference type="SAM" id="SignalP"/>
    </source>
</evidence>
<organism evidence="2 3">
    <name type="scientific">Mortierella alpina</name>
    <name type="common">Oleaginous fungus</name>
    <name type="synonym">Mortierella renispora</name>
    <dbReference type="NCBI Taxonomy" id="64518"/>
    <lineage>
        <taxon>Eukaryota</taxon>
        <taxon>Fungi</taxon>
        <taxon>Fungi incertae sedis</taxon>
        <taxon>Mucoromycota</taxon>
        <taxon>Mortierellomycotina</taxon>
        <taxon>Mortierellomycetes</taxon>
        <taxon>Mortierellales</taxon>
        <taxon>Mortierellaceae</taxon>
        <taxon>Mortierella</taxon>
    </lineage>
</organism>
<proteinExistence type="predicted"/>
<keyword evidence="1" id="KW-0732">Signal</keyword>
<sequence length="139" mass="14942">MKFSIIAAVSAIVLAGASDAASLKVYNLQDHKGDCGTFLINKYDVCYTISEFYLPRSTSFYNADPNTEKLSLTFFETGNCGGKYFKVAGSWKTSLWYLWGNLGSVNGIAGSVMLQKGGSGGGGTISQYKPAEIAKFSRC</sequence>
<dbReference type="Proteomes" id="UP000738359">
    <property type="component" value="Unassembled WGS sequence"/>
</dbReference>
<dbReference type="EMBL" id="JAAAHY010000325">
    <property type="protein sequence ID" value="KAF9964774.1"/>
    <property type="molecule type" value="Genomic_DNA"/>
</dbReference>
<gene>
    <name evidence="2" type="ORF">BGZ70_005963</name>
</gene>
<reference evidence="2" key="1">
    <citation type="journal article" date="2020" name="Fungal Divers.">
        <title>Resolving the Mortierellaceae phylogeny through synthesis of multi-gene phylogenetics and phylogenomics.</title>
        <authorList>
            <person name="Vandepol N."/>
            <person name="Liber J."/>
            <person name="Desiro A."/>
            <person name="Na H."/>
            <person name="Kennedy M."/>
            <person name="Barry K."/>
            <person name="Grigoriev I.V."/>
            <person name="Miller A.N."/>
            <person name="O'Donnell K."/>
            <person name="Stajich J.E."/>
            <person name="Bonito G."/>
        </authorList>
    </citation>
    <scope>NUCLEOTIDE SEQUENCE</scope>
    <source>
        <strain evidence="2">CK1249</strain>
    </source>
</reference>
<evidence type="ECO:0000313" key="3">
    <source>
        <dbReference type="Proteomes" id="UP000738359"/>
    </source>
</evidence>
<dbReference type="OrthoDB" id="2414494at2759"/>
<name>A0A9P6J8P7_MORAP</name>
<feature type="signal peptide" evidence="1">
    <location>
        <begin position="1"/>
        <end position="20"/>
    </location>
</feature>
<dbReference type="AlphaFoldDB" id="A0A9P6J8P7"/>